<dbReference type="AlphaFoldDB" id="A0AAF0BBN8"/>
<proteinExistence type="predicted"/>
<organism evidence="2 3">
    <name type="scientific">Vagococcus lutrae</name>
    <dbReference type="NCBI Taxonomy" id="81947"/>
    <lineage>
        <taxon>Bacteria</taxon>
        <taxon>Bacillati</taxon>
        <taxon>Bacillota</taxon>
        <taxon>Bacilli</taxon>
        <taxon>Lactobacillales</taxon>
        <taxon>Enterococcaceae</taxon>
        <taxon>Vagococcus</taxon>
    </lineage>
</organism>
<evidence type="ECO:0000313" key="2">
    <source>
        <dbReference type="EMBL" id="WCG21843.1"/>
    </source>
</evidence>
<evidence type="ECO:0000259" key="1">
    <source>
        <dbReference type="Pfam" id="PF03235"/>
    </source>
</evidence>
<gene>
    <name evidence="2" type="ORF">PML95_05385</name>
</gene>
<dbReference type="PANTHER" id="PTHR39639">
    <property type="entry name" value="CHROMOSOME 16, WHOLE GENOME SHOTGUN SEQUENCE"/>
    <property type="match status" value="1"/>
</dbReference>
<accession>A0AAF0BBN8</accession>
<dbReference type="InterPro" id="IPR004919">
    <property type="entry name" value="GmrSD_N"/>
</dbReference>
<feature type="domain" description="GmrSD restriction endonucleases N-terminal" evidence="1">
    <location>
        <begin position="113"/>
        <end position="265"/>
    </location>
</feature>
<reference evidence="2" key="1">
    <citation type="submission" date="2023-01" db="EMBL/GenBank/DDBJ databases">
        <title>Oxazolidinone resistance genes in florfenicol resistant enterococci from beef cattle and veal calves at slaughter.</title>
        <authorList>
            <person name="Biggel M."/>
        </authorList>
    </citation>
    <scope>NUCLEOTIDE SEQUENCE</scope>
    <source>
        <strain evidence="2">K204-1</strain>
    </source>
</reference>
<dbReference type="Pfam" id="PF03235">
    <property type="entry name" value="GmrSD_N"/>
    <property type="match status" value="1"/>
</dbReference>
<sequence>MFYEKIIDEFILNDGRKKELINNLEFKDVNNVTFKIENYELVDENTFSIGLSLIGESQEYRQTVELRISNNTVQNWKLIDSEDLAEKEIKKNKLSFDIDYWAYNITYDQLSRMYESKKINIPDMQRGFVWDHVQASKLIESILMGLPLPSLFLIKQDDGSYLVVDGLQRITSIHAFKYNKRLPNSKPNVAGFSLKGVNGELEGKTYSDLEEESPLVVDRFDMGTINVIEFKQNKPEYEEAMYSLFERLNSGGTTLSDQQIRNSVYYGTFNKQLNQFSKNNIEKYFSPKSISNMDPSEHVLRSISVYDLLNPHFTRNMKIDTSRIIYKKLLNKTAEKYHIEFKKIERDMTQNFEDHENKIGLMFEEYKEAIVSIERIFMSDAFKRYDSIDKVFTNRFSPIIFESLIVSYLLFKDEYSLSDTKEIIEKYKGIFEDGKEYEDYFTQGTGQIKNMIGRVETMKRVLFNE</sequence>
<protein>
    <submittedName>
        <fullName evidence="2">DUF262 domain-containing protein</fullName>
    </submittedName>
</protein>
<name>A0AAF0BBN8_9ENTE</name>
<dbReference type="Proteomes" id="UP001179600">
    <property type="component" value="Chromosome"/>
</dbReference>
<evidence type="ECO:0000313" key="3">
    <source>
        <dbReference type="Proteomes" id="UP001179600"/>
    </source>
</evidence>
<dbReference type="EMBL" id="CP116507">
    <property type="protein sequence ID" value="WCG21843.1"/>
    <property type="molecule type" value="Genomic_DNA"/>
</dbReference>
<dbReference type="PANTHER" id="PTHR39639:SF1">
    <property type="entry name" value="DUF262 DOMAIN-CONTAINING PROTEIN"/>
    <property type="match status" value="1"/>
</dbReference>
<dbReference type="RefSeq" id="WP_272162993.1">
    <property type="nucleotide sequence ID" value="NZ_CP116507.1"/>
</dbReference>